<feature type="chain" id="PRO_5016769575" description="Beta-hexosaminidase" evidence="9">
    <location>
        <begin position="19"/>
        <end position="551"/>
    </location>
</feature>
<accession>A0A371D8P7</accession>
<keyword evidence="5" id="KW-0325">Glycoprotein</keyword>
<dbReference type="AlphaFoldDB" id="A0A371D8P7"/>
<dbReference type="SUPFAM" id="SSF51445">
    <property type="entry name" value="(Trans)glycosidases"/>
    <property type="match status" value="1"/>
</dbReference>
<feature type="domain" description="Glycoside hydrolase family 20 catalytic" evidence="10">
    <location>
        <begin position="174"/>
        <end position="506"/>
    </location>
</feature>
<feature type="active site" description="Proton donor" evidence="8">
    <location>
        <position position="333"/>
    </location>
</feature>
<dbReference type="SUPFAM" id="SSF55545">
    <property type="entry name" value="beta-N-acetylhexosaminidase-like domain"/>
    <property type="match status" value="1"/>
</dbReference>
<protein>
    <recommendedName>
        <fullName evidence="7">Beta-hexosaminidase</fullName>
        <ecNumber evidence="7">3.2.1.52</ecNumber>
    </recommendedName>
</protein>
<dbReference type="GO" id="GO:0004563">
    <property type="term" value="F:beta-N-acetylhexosaminidase activity"/>
    <property type="evidence" value="ECO:0007669"/>
    <property type="project" value="UniProtKB-EC"/>
</dbReference>
<keyword evidence="13" id="KW-1185">Reference proteome</keyword>
<dbReference type="STRING" id="139420.A0A371D8P7"/>
<feature type="signal peptide" evidence="9">
    <location>
        <begin position="1"/>
        <end position="18"/>
    </location>
</feature>
<dbReference type="GO" id="GO:0005975">
    <property type="term" value="P:carbohydrate metabolic process"/>
    <property type="evidence" value="ECO:0007669"/>
    <property type="project" value="InterPro"/>
</dbReference>
<sequence length="551" mass="59843">MRFVVAFLAFAPLGEVFGLWPIPRSLQIGTTALKLAPNFDIHVNVQHAPSDLSDAVSRTKSHLKNDKLGRLVVGRGSLDSPAIQHAKSLASLKVSLSKGATVRSITEEARLDIETRSEGYSLTIPADGSAAILSANSTLGLYRGLTTFEQLWYQWSGNLYTIEAPITITDSPAYPWRGFMLDTSRNFFPVSDIKRTLDAMSMVKMSQFHWHVSDSQSFPLEVPGYMELASKGAYDPSMIYSPSDVKDIVDYAGARGIDVVAEIDTPGHTSIISAAHPEHIACPVATPWSDFAAEPPSGQLRLASASTTNFTAGLFSAVAKMFPSTILSTGGDEVNANCYEQDVETQADLKAAGRTIEQALDVFTQKTHGAIIAEGKTPAVWEEMVLDHNITLSNNTIVLVWISSANAAAVAKKNFRLVHGPSDYFYLDCGAGEWIGKTAGSNSWCDPFKSWQKAYTFNPQANISESQAHLVLGGEQLLWAEQSGPENLDSIVWPRAATSAEVFWSGPGGNASEALSRLHDVAFRMRQRGIRAIQLQPMWCALRPGACNIDS</sequence>
<dbReference type="Pfam" id="PF14845">
    <property type="entry name" value="Glycohydro_20b2"/>
    <property type="match status" value="1"/>
</dbReference>
<dbReference type="PRINTS" id="PR00738">
    <property type="entry name" value="GLHYDRLASE20"/>
</dbReference>
<proteinExistence type="inferred from homology"/>
<keyword evidence="4 7" id="KW-0378">Hydrolase</keyword>
<dbReference type="EC" id="3.2.1.52" evidence="7"/>
<dbReference type="InterPro" id="IPR017853">
    <property type="entry name" value="GH"/>
</dbReference>
<comment type="similarity">
    <text evidence="2 7">Belongs to the glycosyl hydrolase 20 family.</text>
</comment>
<dbReference type="InterPro" id="IPR015883">
    <property type="entry name" value="Glyco_hydro_20_cat"/>
</dbReference>
<dbReference type="FunFam" id="3.20.20.80:FF:000063">
    <property type="entry name" value="Beta-hexosaminidase"/>
    <property type="match status" value="1"/>
</dbReference>
<dbReference type="CDD" id="cd06562">
    <property type="entry name" value="GH20_HexA_HexB-like"/>
    <property type="match status" value="1"/>
</dbReference>
<evidence type="ECO:0000256" key="7">
    <source>
        <dbReference type="PIRNR" id="PIRNR001093"/>
    </source>
</evidence>
<keyword evidence="3 9" id="KW-0732">Signal</keyword>
<dbReference type="GO" id="GO:0016020">
    <property type="term" value="C:membrane"/>
    <property type="evidence" value="ECO:0007669"/>
    <property type="project" value="TreeGrafter"/>
</dbReference>
<dbReference type="InterPro" id="IPR029019">
    <property type="entry name" value="HEX_eukaryotic_N"/>
</dbReference>
<evidence type="ECO:0000256" key="9">
    <source>
        <dbReference type="SAM" id="SignalP"/>
    </source>
</evidence>
<dbReference type="Proteomes" id="UP000256964">
    <property type="component" value="Unassembled WGS sequence"/>
</dbReference>
<reference evidence="12 13" key="1">
    <citation type="journal article" date="2018" name="Biotechnol. Biofuels">
        <title>Integrative visual omics of the white-rot fungus Polyporus brumalis exposes the biotechnological potential of its oxidative enzymes for delignifying raw plant biomass.</title>
        <authorList>
            <person name="Miyauchi S."/>
            <person name="Rancon A."/>
            <person name="Drula E."/>
            <person name="Hage H."/>
            <person name="Chaduli D."/>
            <person name="Favel A."/>
            <person name="Grisel S."/>
            <person name="Henrissat B."/>
            <person name="Herpoel-Gimbert I."/>
            <person name="Ruiz-Duenas F.J."/>
            <person name="Chevret D."/>
            <person name="Hainaut M."/>
            <person name="Lin J."/>
            <person name="Wang M."/>
            <person name="Pangilinan J."/>
            <person name="Lipzen A."/>
            <person name="Lesage-Meessen L."/>
            <person name="Navarro D."/>
            <person name="Riley R."/>
            <person name="Grigoriev I.V."/>
            <person name="Zhou S."/>
            <person name="Raouche S."/>
            <person name="Rosso M.N."/>
        </authorList>
    </citation>
    <scope>NUCLEOTIDE SEQUENCE [LARGE SCALE GENOMIC DNA]</scope>
    <source>
        <strain evidence="12 13">BRFM 1820</strain>
    </source>
</reference>
<dbReference type="PIRSF" id="PIRSF001093">
    <property type="entry name" value="B-hxosamndse_ab_euk"/>
    <property type="match status" value="1"/>
</dbReference>
<dbReference type="OrthoDB" id="428480at2759"/>
<evidence type="ECO:0000259" key="10">
    <source>
        <dbReference type="Pfam" id="PF00728"/>
    </source>
</evidence>
<dbReference type="Pfam" id="PF00728">
    <property type="entry name" value="Glyco_hydro_20"/>
    <property type="match status" value="1"/>
</dbReference>
<evidence type="ECO:0000256" key="1">
    <source>
        <dbReference type="ARBA" id="ARBA00001231"/>
    </source>
</evidence>
<dbReference type="PANTHER" id="PTHR22600">
    <property type="entry name" value="BETA-HEXOSAMINIDASE"/>
    <property type="match status" value="1"/>
</dbReference>
<dbReference type="Gene3D" id="3.30.379.10">
    <property type="entry name" value="Chitobiase/beta-hexosaminidase domain 2-like"/>
    <property type="match status" value="1"/>
</dbReference>
<evidence type="ECO:0000313" key="12">
    <source>
        <dbReference type="EMBL" id="RDX48882.1"/>
    </source>
</evidence>
<dbReference type="InterPro" id="IPR029018">
    <property type="entry name" value="Hex-like_dom2"/>
</dbReference>
<evidence type="ECO:0000256" key="8">
    <source>
        <dbReference type="PIRSR" id="PIRSR001093-1"/>
    </source>
</evidence>
<comment type="catalytic activity">
    <reaction evidence="1 7">
        <text>Hydrolysis of terminal non-reducing N-acetyl-D-hexosamine residues in N-acetyl-beta-D-hexosaminides.</text>
        <dbReference type="EC" id="3.2.1.52"/>
    </reaction>
</comment>
<evidence type="ECO:0000256" key="4">
    <source>
        <dbReference type="ARBA" id="ARBA00022801"/>
    </source>
</evidence>
<evidence type="ECO:0000259" key="11">
    <source>
        <dbReference type="Pfam" id="PF14845"/>
    </source>
</evidence>
<feature type="domain" description="Beta-hexosaminidase eukaryotic type N-terminal" evidence="11">
    <location>
        <begin position="19"/>
        <end position="151"/>
    </location>
</feature>
<gene>
    <name evidence="12" type="ORF">OH76DRAFT_637256</name>
</gene>
<dbReference type="EMBL" id="KZ857409">
    <property type="protein sequence ID" value="RDX48882.1"/>
    <property type="molecule type" value="Genomic_DNA"/>
</dbReference>
<dbReference type="GO" id="GO:0030203">
    <property type="term" value="P:glycosaminoglycan metabolic process"/>
    <property type="evidence" value="ECO:0007669"/>
    <property type="project" value="TreeGrafter"/>
</dbReference>
<dbReference type="PANTHER" id="PTHR22600:SF26">
    <property type="entry name" value="BETA-N-ACETYLHEXOSAMINIDASE"/>
    <property type="match status" value="1"/>
</dbReference>
<evidence type="ECO:0000256" key="3">
    <source>
        <dbReference type="ARBA" id="ARBA00022729"/>
    </source>
</evidence>
<organism evidence="12 13">
    <name type="scientific">Lentinus brumalis</name>
    <dbReference type="NCBI Taxonomy" id="2498619"/>
    <lineage>
        <taxon>Eukaryota</taxon>
        <taxon>Fungi</taxon>
        <taxon>Dikarya</taxon>
        <taxon>Basidiomycota</taxon>
        <taxon>Agaricomycotina</taxon>
        <taxon>Agaricomycetes</taxon>
        <taxon>Polyporales</taxon>
        <taxon>Polyporaceae</taxon>
        <taxon>Lentinus</taxon>
    </lineage>
</organism>
<evidence type="ECO:0000313" key="13">
    <source>
        <dbReference type="Proteomes" id="UP000256964"/>
    </source>
</evidence>
<evidence type="ECO:0000256" key="5">
    <source>
        <dbReference type="ARBA" id="ARBA00023180"/>
    </source>
</evidence>
<evidence type="ECO:0000256" key="2">
    <source>
        <dbReference type="ARBA" id="ARBA00006285"/>
    </source>
</evidence>
<name>A0A371D8P7_9APHY</name>
<dbReference type="InterPro" id="IPR025705">
    <property type="entry name" value="Beta_hexosaminidase_sua/sub"/>
</dbReference>
<dbReference type="Gene3D" id="3.20.20.80">
    <property type="entry name" value="Glycosidases"/>
    <property type="match status" value="1"/>
</dbReference>
<evidence type="ECO:0000256" key="6">
    <source>
        <dbReference type="ARBA" id="ARBA00023295"/>
    </source>
</evidence>
<keyword evidence="6 7" id="KW-0326">Glycosidase</keyword>